<accession>A0AAN8K8K2</accession>
<dbReference type="Proteomes" id="UP001347796">
    <property type="component" value="Unassembled WGS sequence"/>
</dbReference>
<sequence length="262" mass="30595">MLERAQRHVVKLMLGLNSRTKTDICQGFIGWCSLESYISTQKLFFLGQLLNLSAHCLPHQICVNRLLEYRYNCCEQPRGFIAEVSKILKRYNLSNYIEDFIISRTFPNKVRWKKLVRDSVKLIETRKWLERIKHDEDMQLFSEIHPTLESHPIFSLWSSDPSLNNACSVFVKVCAYARINDPTSSDRLLCEHCGLFLTCNLSHAIVECVLFMQKRLDVMKLYSHEEATDNKFLVKMLSLSNVDDYVRKQTVLFIFLVCEGLV</sequence>
<keyword evidence="2" id="KW-1185">Reference proteome</keyword>
<protein>
    <submittedName>
        <fullName evidence="1">Uncharacterized protein</fullName>
    </submittedName>
</protein>
<organism evidence="1 2">
    <name type="scientific">Patella caerulea</name>
    <name type="common">Rayed Mediterranean limpet</name>
    <dbReference type="NCBI Taxonomy" id="87958"/>
    <lineage>
        <taxon>Eukaryota</taxon>
        <taxon>Metazoa</taxon>
        <taxon>Spiralia</taxon>
        <taxon>Lophotrochozoa</taxon>
        <taxon>Mollusca</taxon>
        <taxon>Gastropoda</taxon>
        <taxon>Patellogastropoda</taxon>
        <taxon>Patelloidea</taxon>
        <taxon>Patellidae</taxon>
        <taxon>Patella</taxon>
    </lineage>
</organism>
<reference evidence="1 2" key="1">
    <citation type="submission" date="2024-01" db="EMBL/GenBank/DDBJ databases">
        <title>The genome of the rayed Mediterranean limpet Patella caerulea (Linnaeus, 1758).</title>
        <authorList>
            <person name="Anh-Thu Weber A."/>
            <person name="Halstead-Nussloch G."/>
        </authorList>
    </citation>
    <scope>NUCLEOTIDE SEQUENCE [LARGE SCALE GENOMIC DNA]</scope>
    <source>
        <strain evidence="1">AATW-2023a</strain>
        <tissue evidence="1">Whole specimen</tissue>
    </source>
</reference>
<name>A0AAN8K8K2_PATCE</name>
<comment type="caution">
    <text evidence="1">The sequence shown here is derived from an EMBL/GenBank/DDBJ whole genome shotgun (WGS) entry which is preliminary data.</text>
</comment>
<evidence type="ECO:0000313" key="1">
    <source>
        <dbReference type="EMBL" id="KAK6191096.1"/>
    </source>
</evidence>
<proteinExistence type="predicted"/>
<dbReference type="EMBL" id="JAZGQO010000002">
    <property type="protein sequence ID" value="KAK6191096.1"/>
    <property type="molecule type" value="Genomic_DNA"/>
</dbReference>
<evidence type="ECO:0000313" key="2">
    <source>
        <dbReference type="Proteomes" id="UP001347796"/>
    </source>
</evidence>
<dbReference type="AlphaFoldDB" id="A0AAN8K8K2"/>
<gene>
    <name evidence="1" type="ORF">SNE40_002841</name>
</gene>